<dbReference type="SUPFAM" id="SSF48371">
    <property type="entry name" value="ARM repeat"/>
    <property type="match status" value="2"/>
</dbReference>
<dbReference type="InterPro" id="IPR011989">
    <property type="entry name" value="ARM-like"/>
</dbReference>
<keyword evidence="5" id="KW-1185">Reference proteome</keyword>
<feature type="region of interest" description="Disordered" evidence="1">
    <location>
        <begin position="539"/>
        <end position="560"/>
    </location>
</feature>
<feature type="domain" description="Symplekin C-terminal" evidence="3">
    <location>
        <begin position="1100"/>
        <end position="1278"/>
    </location>
</feature>
<dbReference type="EMBL" id="JBBNAE010000009">
    <property type="protein sequence ID" value="KAK9097056.1"/>
    <property type="molecule type" value="Genomic_DNA"/>
</dbReference>
<feature type="region of interest" description="Disordered" evidence="1">
    <location>
        <begin position="952"/>
        <end position="983"/>
    </location>
</feature>
<feature type="compositionally biased region" description="Basic and acidic residues" evidence="1">
    <location>
        <begin position="539"/>
        <end position="553"/>
    </location>
</feature>
<protein>
    <recommendedName>
        <fullName evidence="6">Symplekin</fullName>
    </recommendedName>
</protein>
<dbReference type="Pfam" id="PF12295">
    <property type="entry name" value="Symplekin_C"/>
    <property type="match status" value="1"/>
</dbReference>
<dbReference type="PANTHER" id="PTHR47184:SF3">
    <property type="entry name" value="PHOSPHATIDYLINOSITOL 3-AND 4-KINASE FAMILY PROTEIN-RELATED"/>
    <property type="match status" value="1"/>
</dbReference>
<comment type="caution">
    <text evidence="4">The sequence shown here is derived from an EMBL/GenBank/DDBJ whole genome shotgun (WGS) entry which is preliminary data.</text>
</comment>
<dbReference type="InterPro" id="IPR022075">
    <property type="entry name" value="Symplekin_C"/>
</dbReference>
<dbReference type="InterPro" id="IPR032460">
    <property type="entry name" value="Symplekin/Pta1_N"/>
</dbReference>
<gene>
    <name evidence="4" type="ORF">Sjap_022553</name>
</gene>
<evidence type="ECO:0000313" key="4">
    <source>
        <dbReference type="EMBL" id="KAK9097056.1"/>
    </source>
</evidence>
<dbReference type="Gene3D" id="1.25.10.10">
    <property type="entry name" value="Leucine-rich Repeat Variant"/>
    <property type="match status" value="1"/>
</dbReference>
<reference evidence="4 5" key="1">
    <citation type="submission" date="2024-01" db="EMBL/GenBank/DDBJ databases">
        <title>Genome assemblies of Stephania.</title>
        <authorList>
            <person name="Yang L."/>
        </authorList>
    </citation>
    <scope>NUCLEOTIDE SEQUENCE [LARGE SCALE GENOMIC DNA]</scope>
    <source>
        <strain evidence="4">QJT</strain>
        <tissue evidence="4">Leaf</tissue>
    </source>
</reference>
<feature type="compositionally biased region" description="Polar residues" evidence="1">
    <location>
        <begin position="962"/>
        <end position="974"/>
    </location>
</feature>
<dbReference type="PANTHER" id="PTHR47184">
    <property type="entry name" value="PHOSPHATIDYLINOSITOL 3-AND 4-KINASE FAMILY PROTEIN-RELATED"/>
    <property type="match status" value="1"/>
</dbReference>
<accession>A0AAP0EP41</accession>
<evidence type="ECO:0000259" key="3">
    <source>
        <dbReference type="Pfam" id="PF12295"/>
    </source>
</evidence>
<dbReference type="InterPro" id="IPR016024">
    <property type="entry name" value="ARM-type_fold"/>
</dbReference>
<name>A0AAP0EP41_9MAGN</name>
<organism evidence="4 5">
    <name type="scientific">Stephania japonica</name>
    <dbReference type="NCBI Taxonomy" id="461633"/>
    <lineage>
        <taxon>Eukaryota</taxon>
        <taxon>Viridiplantae</taxon>
        <taxon>Streptophyta</taxon>
        <taxon>Embryophyta</taxon>
        <taxon>Tracheophyta</taxon>
        <taxon>Spermatophyta</taxon>
        <taxon>Magnoliopsida</taxon>
        <taxon>Ranunculales</taxon>
        <taxon>Menispermaceae</taxon>
        <taxon>Menispermoideae</taxon>
        <taxon>Cissampelideae</taxon>
        <taxon>Stephania</taxon>
    </lineage>
</organism>
<proteinExistence type="predicted"/>
<evidence type="ECO:0008006" key="6">
    <source>
        <dbReference type="Google" id="ProtNLM"/>
    </source>
</evidence>
<feature type="region of interest" description="Disordered" evidence="1">
    <location>
        <begin position="676"/>
        <end position="699"/>
    </location>
</feature>
<evidence type="ECO:0000259" key="2">
    <source>
        <dbReference type="Pfam" id="PF11935"/>
    </source>
</evidence>
<feature type="domain" description="Symplekin/Pta1 N-terminal" evidence="2">
    <location>
        <begin position="98"/>
        <end position="316"/>
    </location>
</feature>
<evidence type="ECO:0000256" key="1">
    <source>
        <dbReference type="SAM" id="MobiDB-lite"/>
    </source>
</evidence>
<dbReference type="Pfam" id="PF11935">
    <property type="entry name" value="SYMPK_PTA1_N"/>
    <property type="match status" value="1"/>
</dbReference>
<sequence length="1340" mass="147041">MAGATREQTLSLIAAAMNHGDLAVKLSSLKQAREILLSVEPSFAAELYPYLAELQSSPEVLVRQFLAEFIEELCLNAVEQSSVLMPTILTLLKDNALTVVRQAIISGSTFFSSSLREIGLQFLRTGRVERWHEELWRWMIKFKDAIYGIAVQPGPTQTKLLAVKFLEICILLFSSDANDSETSAKEGKIRNFNISWVVGGHPILNPTSLTLEANKSLHILLDLLQLTNALSGSLIISVINSLAAVARRRPQHYSTILSSLLSFDPKFETLRGHAASIQYSLRTAFLGFLRCTHPAMMESRETLLRALRAMNAGDAADQVIRKVDKVIKNAERSVRDTRYGKEDQLSNLPSFSGDLNKKRSMLWEADDPTSTGEMPLKRPYYGHVGNTVLPTKMPGDSVQDDIPTNGVTSNDSLLEIDLTPVEQMIAMIGALLAEGERGAESLEILISKIQPDLMADIVIANMKHLPKSPPPLASRIGKITINTQMPSSSALPQPMVPTAPTVSVQLPAFTSEVVPSFSPVAMSTASDFISVTNAPLEFKRDPRRDPRRLDPRRASVSAGAQSLPVNEEIIDIQSGLDIANSLSGHFSLSEKINNEKPFIAKTKTDLEVLEVSVVQSPDHLMPKENEAITDEAAEPGKDLEVNMASDVAFSLVNSVEQEMMSQSTSNVTLMERSDAEVLEPDQHSPVISSTSTTDDSSHDLPSIPSFVELTEEQEVKVSKMAVERIFESCKHLQTGCSQTRMALLGRLVAQNDADDTVAILQKHLISDCRLQKGHELAMHVLYYLYSMMVSASEESCSSAANIYERFLLSMARSFQDKLPASDKSLSRFLGEVPLLTNSSLKLLEDLCCANGIKQSDIDAHEGDRVTQGLGAVWNLILGRPHDRKACLEIALRCAVHVQDDVRAKAIRLVANKLYPLNYVTENIERFATNMLLSVVDQIPDKEISQAESAERVAEENILDGGQETSVSGSQNSEPGASESDSAKGAQQLAPNVSIMSLAHAQRCTSLFFALCTKKPSLLQVVFDVYGQAPKIIKQAIHRHVPILMKNLRASYSQLLPIVSNPPQGSENLLMLVLQILTEETVPSTDLIASVKHLYETKLKDAAILIPILSLLSKDEVLPIFARLVDLPLEKFQIALARILQGSAHTGPALTPTEVLIAIHNINPEKDAIALKKITDACSACFEQRTVFTQQVLAKALNHLVDQTPLPLLFMRTVIQAIDAFPALVDFVMEILSKLVSKQIWKMPKLWVGFLKCASQTQPHSFRVLLQLPPQQLESALNKYSNLRGPLAVHASQPSIRSSLPRPLLVVLGLANESQTQRSFLPSATLHTSDASSSVHGATLT</sequence>
<dbReference type="Proteomes" id="UP001417504">
    <property type="component" value="Unassembled WGS sequence"/>
</dbReference>
<evidence type="ECO:0000313" key="5">
    <source>
        <dbReference type="Proteomes" id="UP001417504"/>
    </source>
</evidence>